<reference evidence="1 2" key="1">
    <citation type="journal article" date="2016" name="Fungal Biol.">
        <title>The genome of Xylona heveae provides a window into fungal endophytism.</title>
        <authorList>
            <person name="Gazis R."/>
            <person name="Kuo A."/>
            <person name="Riley R."/>
            <person name="LaButti K."/>
            <person name="Lipzen A."/>
            <person name="Lin J."/>
            <person name="Amirebrahimi M."/>
            <person name="Hesse C.N."/>
            <person name="Spatafora J.W."/>
            <person name="Henrissat B."/>
            <person name="Hainaut M."/>
            <person name="Grigoriev I.V."/>
            <person name="Hibbett D.S."/>
        </authorList>
    </citation>
    <scope>NUCLEOTIDE SEQUENCE [LARGE SCALE GENOMIC DNA]</scope>
    <source>
        <strain evidence="1 2">TC161</strain>
    </source>
</reference>
<sequence>MVIIRNAKSDVLFGFLNCSLSIEELNQIHADFAYGSLARFNPTVELFIQDRPELYGLPHQAIRSKLDQEGFRESFLVIDAATPSTRSVWYIEHTGDPFEEDPVITHEGEPFFWKIRLKTEDVPIEHVNYDIANSSISERLGNETDFEKYDPHASQAVSSNGYNYEDSAWLPPAFIIAEPGEWVDSTAEEHVSNFVTFDNGARRHPERVFKLKDDVAEKFGLRKGKWSTETAETAEGCVSLQLAFDKDSPVWQKPYIPLQH</sequence>
<organism evidence="1 2">
    <name type="scientific">Xylona heveae (strain CBS 132557 / TC161)</name>
    <dbReference type="NCBI Taxonomy" id="1328760"/>
    <lineage>
        <taxon>Eukaryota</taxon>
        <taxon>Fungi</taxon>
        <taxon>Dikarya</taxon>
        <taxon>Ascomycota</taxon>
        <taxon>Pezizomycotina</taxon>
        <taxon>Xylonomycetes</taxon>
        <taxon>Xylonales</taxon>
        <taxon>Xylonaceae</taxon>
        <taxon>Xylona</taxon>
    </lineage>
</organism>
<evidence type="ECO:0000313" key="1">
    <source>
        <dbReference type="EMBL" id="KZF21781.1"/>
    </source>
</evidence>
<evidence type="ECO:0000313" key="2">
    <source>
        <dbReference type="Proteomes" id="UP000076632"/>
    </source>
</evidence>
<dbReference type="RefSeq" id="XP_018187336.1">
    <property type="nucleotide sequence ID" value="XM_018332870.1"/>
</dbReference>
<dbReference type="OMA" id="SHQYIRA"/>
<dbReference type="EMBL" id="KV407460">
    <property type="protein sequence ID" value="KZF21781.1"/>
    <property type="molecule type" value="Genomic_DNA"/>
</dbReference>
<name>A0A165G641_XYLHT</name>
<dbReference type="Proteomes" id="UP000076632">
    <property type="component" value="Unassembled WGS sequence"/>
</dbReference>
<dbReference type="AlphaFoldDB" id="A0A165G641"/>
<dbReference type="InParanoid" id="A0A165G641"/>
<dbReference type="GeneID" id="28898007"/>
<keyword evidence="2" id="KW-1185">Reference proteome</keyword>
<gene>
    <name evidence="1" type="ORF">L228DRAFT_248529</name>
</gene>
<proteinExistence type="predicted"/>
<protein>
    <submittedName>
        <fullName evidence="1">Uncharacterized protein</fullName>
    </submittedName>
</protein>
<accession>A0A165G641</accession>
<dbReference type="OrthoDB" id="5329332at2759"/>